<comment type="caution">
    <text evidence="3">The sequence shown here is derived from an EMBL/GenBank/DDBJ whole genome shotgun (WGS) entry which is preliminary data.</text>
</comment>
<feature type="transmembrane region" description="Helical" evidence="1">
    <location>
        <begin position="12"/>
        <end position="32"/>
    </location>
</feature>
<dbReference type="InterPro" id="IPR036890">
    <property type="entry name" value="HATPase_C_sf"/>
</dbReference>
<dbReference type="CDD" id="cd16917">
    <property type="entry name" value="HATPase_UhpB-NarQ-NarX-like"/>
    <property type="match status" value="1"/>
</dbReference>
<dbReference type="InterPro" id="IPR003594">
    <property type="entry name" value="HATPase_dom"/>
</dbReference>
<evidence type="ECO:0000313" key="4">
    <source>
        <dbReference type="Proteomes" id="UP001597304"/>
    </source>
</evidence>
<reference evidence="4" key="1">
    <citation type="journal article" date="2019" name="Int. J. Syst. Evol. Microbiol.">
        <title>The Global Catalogue of Microorganisms (GCM) 10K type strain sequencing project: providing services to taxonomists for standard genome sequencing and annotation.</title>
        <authorList>
            <consortium name="The Broad Institute Genomics Platform"/>
            <consortium name="The Broad Institute Genome Sequencing Center for Infectious Disease"/>
            <person name="Wu L."/>
            <person name="Ma J."/>
        </authorList>
    </citation>
    <scope>NUCLEOTIDE SEQUENCE [LARGE SCALE GENOMIC DNA]</scope>
    <source>
        <strain evidence="4">LMG 29247</strain>
    </source>
</reference>
<evidence type="ECO:0000256" key="1">
    <source>
        <dbReference type="SAM" id="Phobius"/>
    </source>
</evidence>
<dbReference type="GO" id="GO:0004673">
    <property type="term" value="F:protein histidine kinase activity"/>
    <property type="evidence" value="ECO:0007669"/>
    <property type="project" value="UniProtKB-EC"/>
</dbReference>
<dbReference type="EC" id="2.7.13.3" evidence="3"/>
<keyword evidence="3" id="KW-0808">Transferase</keyword>
<sequence>MNDFWRDATRHSLQVVAFCFGVAVLTTAIWPANSYWMHVINALCIGLITWAVIEFGRLPIPAKYCHPSVEGGVGWPKGWRGVGLATLGIAAGFLVGDPIGRWLSGDGYMRSADDGRLGLIITIAAGGVATLYFYMRGHAASLEASRNAAERDASEAHLRLLQSQLEPHMLFNTLATLRALIGIDPPAAQQMLDRINDYLRATLNASRSTAHPLSAEFARLDDYLNLMALRMGPRLRVTLVLPDALRDVPVPPLLLQPLVENAIRHGLEPRVQGGDLTVRAWAEGDRLQLEVADTGVGFVPAEVAPDRFGLTQVRERVATAYAGAGRVEWQSAPGTGTRVRLALPLAPAAGVGPGR</sequence>
<evidence type="ECO:0000313" key="3">
    <source>
        <dbReference type="EMBL" id="MFD1711071.1"/>
    </source>
</evidence>
<organism evidence="3 4">
    <name type="scientific">Ottowia flava</name>
    <dbReference type="NCBI Taxonomy" id="2675430"/>
    <lineage>
        <taxon>Bacteria</taxon>
        <taxon>Pseudomonadati</taxon>
        <taxon>Pseudomonadota</taxon>
        <taxon>Betaproteobacteria</taxon>
        <taxon>Burkholderiales</taxon>
        <taxon>Comamonadaceae</taxon>
        <taxon>Ottowia</taxon>
    </lineage>
</organism>
<evidence type="ECO:0000259" key="2">
    <source>
        <dbReference type="PROSITE" id="PS50109"/>
    </source>
</evidence>
<dbReference type="PANTHER" id="PTHR34220">
    <property type="entry name" value="SENSOR HISTIDINE KINASE YPDA"/>
    <property type="match status" value="1"/>
</dbReference>
<dbReference type="Gene3D" id="3.30.565.10">
    <property type="entry name" value="Histidine kinase-like ATPase, C-terminal domain"/>
    <property type="match status" value="1"/>
</dbReference>
<dbReference type="InterPro" id="IPR050640">
    <property type="entry name" value="Bact_2-comp_sensor_kinase"/>
</dbReference>
<keyword evidence="1" id="KW-0472">Membrane</keyword>
<dbReference type="EMBL" id="JBHUEJ010000019">
    <property type="protein sequence ID" value="MFD1711071.1"/>
    <property type="molecule type" value="Genomic_DNA"/>
</dbReference>
<dbReference type="InterPro" id="IPR010559">
    <property type="entry name" value="Sig_transdc_His_kin_internal"/>
</dbReference>
<dbReference type="Pfam" id="PF06580">
    <property type="entry name" value="His_kinase"/>
    <property type="match status" value="1"/>
</dbReference>
<proteinExistence type="predicted"/>
<keyword evidence="4" id="KW-1185">Reference proteome</keyword>
<protein>
    <submittedName>
        <fullName evidence="3">Sensor histidine kinase</fullName>
        <ecNumber evidence="3">2.7.13.3</ecNumber>
    </submittedName>
</protein>
<feature type="transmembrane region" description="Helical" evidence="1">
    <location>
        <begin position="39"/>
        <end position="58"/>
    </location>
</feature>
<dbReference type="RefSeq" id="WP_147911435.1">
    <property type="nucleotide sequence ID" value="NZ_JBHUEJ010000019.1"/>
</dbReference>
<name>A0ABW4KWB8_9BURK</name>
<dbReference type="Pfam" id="PF02518">
    <property type="entry name" value="HATPase_c"/>
    <property type="match status" value="1"/>
</dbReference>
<dbReference type="PROSITE" id="PS50109">
    <property type="entry name" value="HIS_KIN"/>
    <property type="match status" value="1"/>
</dbReference>
<dbReference type="InterPro" id="IPR005467">
    <property type="entry name" value="His_kinase_dom"/>
</dbReference>
<keyword evidence="1" id="KW-0812">Transmembrane</keyword>
<keyword evidence="3" id="KW-0418">Kinase</keyword>
<dbReference type="SUPFAM" id="SSF55874">
    <property type="entry name" value="ATPase domain of HSP90 chaperone/DNA topoisomerase II/histidine kinase"/>
    <property type="match status" value="1"/>
</dbReference>
<feature type="transmembrane region" description="Helical" evidence="1">
    <location>
        <begin position="78"/>
        <end position="96"/>
    </location>
</feature>
<keyword evidence="1" id="KW-1133">Transmembrane helix</keyword>
<gene>
    <name evidence="3" type="ORF">ACFSF0_10665</name>
</gene>
<dbReference type="PANTHER" id="PTHR34220:SF9">
    <property type="entry name" value="SIGNAL TRANSDUCTION HISTIDINE KINASE INTERNAL REGION DOMAIN-CONTAINING PROTEIN"/>
    <property type="match status" value="1"/>
</dbReference>
<dbReference type="Proteomes" id="UP001597304">
    <property type="component" value="Unassembled WGS sequence"/>
</dbReference>
<feature type="transmembrane region" description="Helical" evidence="1">
    <location>
        <begin position="117"/>
        <end position="135"/>
    </location>
</feature>
<feature type="domain" description="Histidine kinase" evidence="2">
    <location>
        <begin position="254"/>
        <end position="347"/>
    </location>
</feature>
<accession>A0ABW4KWB8</accession>